<keyword evidence="6" id="KW-0472">Membrane</keyword>
<comment type="caution">
    <text evidence="7">The sequence shown here is derived from an EMBL/GenBank/DDBJ whole genome shotgun (WGS) entry which is preliminary data.</text>
</comment>
<evidence type="ECO:0000313" key="8">
    <source>
        <dbReference type="Proteomes" id="UP001140949"/>
    </source>
</evidence>
<dbReference type="GO" id="GO:0016705">
    <property type="term" value="F:oxidoreductase activity, acting on paired donors, with incorporation or reduction of molecular oxygen"/>
    <property type="evidence" value="ECO:0007669"/>
    <property type="project" value="InterPro"/>
</dbReference>
<keyword evidence="3" id="KW-0479">Metal-binding</keyword>
<dbReference type="PANTHER" id="PTHR47955:SF8">
    <property type="entry name" value="CYTOCHROME P450 71D11-LIKE"/>
    <property type="match status" value="1"/>
</dbReference>
<comment type="similarity">
    <text evidence="1">Belongs to the cytochrome P450 family.</text>
</comment>
<dbReference type="GO" id="GO:0020037">
    <property type="term" value="F:heme binding"/>
    <property type="evidence" value="ECO:0007669"/>
    <property type="project" value="InterPro"/>
</dbReference>
<reference evidence="7" key="1">
    <citation type="journal article" date="2023" name="GigaByte">
        <title>Genome assembly of the bearded iris, Iris pallida Lam.</title>
        <authorList>
            <person name="Bruccoleri R.E."/>
            <person name="Oakeley E.J."/>
            <person name="Faust A.M.E."/>
            <person name="Altorfer M."/>
            <person name="Dessus-Babus S."/>
            <person name="Burckhardt D."/>
            <person name="Oertli M."/>
            <person name="Naumann U."/>
            <person name="Petersen F."/>
            <person name="Wong J."/>
        </authorList>
    </citation>
    <scope>NUCLEOTIDE SEQUENCE</scope>
    <source>
        <strain evidence="7">GSM-AAB239-AS_SAM_17_03QT</strain>
    </source>
</reference>
<dbReference type="GO" id="GO:0004497">
    <property type="term" value="F:monooxygenase activity"/>
    <property type="evidence" value="ECO:0007669"/>
    <property type="project" value="InterPro"/>
</dbReference>
<dbReference type="PRINTS" id="PR00463">
    <property type="entry name" value="EP450I"/>
</dbReference>
<proteinExistence type="inferred from homology"/>
<evidence type="ECO:0000256" key="4">
    <source>
        <dbReference type="ARBA" id="ARBA00023002"/>
    </source>
</evidence>
<keyword evidence="6" id="KW-1133">Transmembrane helix</keyword>
<gene>
    <name evidence="7" type="ORF">M6B38_290345</name>
</gene>
<keyword evidence="4" id="KW-0560">Oxidoreductase</keyword>
<evidence type="ECO:0000256" key="5">
    <source>
        <dbReference type="ARBA" id="ARBA00023004"/>
    </source>
</evidence>
<evidence type="ECO:0000256" key="6">
    <source>
        <dbReference type="SAM" id="Phobius"/>
    </source>
</evidence>
<dbReference type="EMBL" id="JANAVB010006391">
    <property type="protein sequence ID" value="KAJ6845256.1"/>
    <property type="molecule type" value="Genomic_DNA"/>
</dbReference>
<dbReference type="PRINTS" id="PR00385">
    <property type="entry name" value="P450"/>
</dbReference>
<reference evidence="7" key="2">
    <citation type="submission" date="2023-04" db="EMBL/GenBank/DDBJ databases">
        <authorList>
            <person name="Bruccoleri R.E."/>
            <person name="Oakeley E.J."/>
            <person name="Faust A.-M."/>
            <person name="Dessus-Babus S."/>
            <person name="Altorfer M."/>
            <person name="Burckhardt D."/>
            <person name="Oertli M."/>
            <person name="Naumann U."/>
            <person name="Petersen F."/>
            <person name="Wong J."/>
        </authorList>
    </citation>
    <scope>NUCLEOTIDE SEQUENCE</scope>
    <source>
        <strain evidence="7">GSM-AAB239-AS_SAM_17_03QT</strain>
        <tissue evidence="7">Leaf</tissue>
    </source>
</reference>
<dbReference type="InterPro" id="IPR036396">
    <property type="entry name" value="Cyt_P450_sf"/>
</dbReference>
<sequence>MEEVDFPSFSALLSTTATLLLVMVLIKRSLAAKERRNLPPSPWKLPIIGNMHQMRGGRPPHQILRDLARKHGPNLLHLRLGQVDHLVVSSAEAAKEVLHTQDTNFASRPKLMAPFILFDDNSSIGFAPYGTYWRQLRKICTLELLSARRVKAFGPVREEEISRLLRTIRSECRSGTSPINLTNMLQVLSSTIFARTAFGAESKHTERFVNGVLKDAFTFLNGMNLSDVFPSLGFVDVVSGVSSSIKKVRRQADVVLDAIIEEHQSKRRHGQGDEDNHDLVDILLGIQEKGGLDVPLTMGNLKAVILEMFLAGVESTSSTVTWSMAELMKRPSEMKKVQSEVREALKGKEKIEDSDMERLHYMNLVIKETLRLHPIGPLLLPRVCSESCRVLGY</sequence>
<dbReference type="Proteomes" id="UP001140949">
    <property type="component" value="Unassembled WGS sequence"/>
</dbReference>
<name>A0AAX6HW17_IRIPA</name>
<dbReference type="InterPro" id="IPR002401">
    <property type="entry name" value="Cyt_P450_E_grp-I"/>
</dbReference>
<feature type="transmembrane region" description="Helical" evidence="6">
    <location>
        <begin position="6"/>
        <end position="26"/>
    </location>
</feature>
<evidence type="ECO:0000256" key="1">
    <source>
        <dbReference type="ARBA" id="ARBA00010617"/>
    </source>
</evidence>
<keyword evidence="5" id="KW-0408">Iron</keyword>
<protein>
    <submittedName>
        <fullName evidence="7">Premnaspirodiene oxygenase-like</fullName>
    </submittedName>
</protein>
<organism evidence="7 8">
    <name type="scientific">Iris pallida</name>
    <name type="common">Sweet iris</name>
    <dbReference type="NCBI Taxonomy" id="29817"/>
    <lineage>
        <taxon>Eukaryota</taxon>
        <taxon>Viridiplantae</taxon>
        <taxon>Streptophyta</taxon>
        <taxon>Embryophyta</taxon>
        <taxon>Tracheophyta</taxon>
        <taxon>Spermatophyta</taxon>
        <taxon>Magnoliopsida</taxon>
        <taxon>Liliopsida</taxon>
        <taxon>Asparagales</taxon>
        <taxon>Iridaceae</taxon>
        <taxon>Iridoideae</taxon>
        <taxon>Irideae</taxon>
        <taxon>Iris</taxon>
    </lineage>
</organism>
<evidence type="ECO:0000256" key="2">
    <source>
        <dbReference type="ARBA" id="ARBA00022617"/>
    </source>
</evidence>
<evidence type="ECO:0000313" key="7">
    <source>
        <dbReference type="EMBL" id="KAJ6845256.1"/>
    </source>
</evidence>
<dbReference type="PANTHER" id="PTHR47955">
    <property type="entry name" value="CYTOCHROME P450 FAMILY 71 PROTEIN"/>
    <property type="match status" value="1"/>
</dbReference>
<dbReference type="Gene3D" id="1.10.630.10">
    <property type="entry name" value="Cytochrome P450"/>
    <property type="match status" value="1"/>
</dbReference>
<dbReference type="GO" id="GO:0005506">
    <property type="term" value="F:iron ion binding"/>
    <property type="evidence" value="ECO:0007669"/>
    <property type="project" value="InterPro"/>
</dbReference>
<keyword evidence="2" id="KW-0349">Heme</keyword>
<keyword evidence="8" id="KW-1185">Reference proteome</keyword>
<evidence type="ECO:0000256" key="3">
    <source>
        <dbReference type="ARBA" id="ARBA00022723"/>
    </source>
</evidence>
<dbReference type="AlphaFoldDB" id="A0AAX6HW17"/>
<dbReference type="Pfam" id="PF00067">
    <property type="entry name" value="p450"/>
    <property type="match status" value="1"/>
</dbReference>
<accession>A0AAX6HW17</accession>
<keyword evidence="6" id="KW-0812">Transmembrane</keyword>
<dbReference type="SUPFAM" id="SSF48264">
    <property type="entry name" value="Cytochrome P450"/>
    <property type="match status" value="1"/>
</dbReference>
<dbReference type="InterPro" id="IPR001128">
    <property type="entry name" value="Cyt_P450"/>
</dbReference>